<evidence type="ECO:0000313" key="2">
    <source>
        <dbReference type="EMBL" id="ENN93433.1"/>
    </source>
</evidence>
<name>N6UTF2_9HYPH</name>
<keyword evidence="1" id="KW-0472">Membrane</keyword>
<keyword evidence="1" id="KW-0812">Transmembrane</keyword>
<protein>
    <recommendedName>
        <fullName evidence="4">DUF2232 domain-containing protein</fullName>
    </recommendedName>
</protein>
<dbReference type="STRING" id="1094492.m02_04430"/>
<feature type="transmembrane region" description="Helical" evidence="1">
    <location>
        <begin position="180"/>
        <end position="202"/>
    </location>
</feature>
<feature type="transmembrane region" description="Helical" evidence="1">
    <location>
        <begin position="255"/>
        <end position="272"/>
    </location>
</feature>
<feature type="transmembrane region" description="Helical" evidence="1">
    <location>
        <begin position="38"/>
        <end position="71"/>
    </location>
</feature>
<dbReference type="HOGENOM" id="CLU_073303_0_0_5"/>
<keyword evidence="1" id="KW-1133">Transmembrane helix</keyword>
<accession>N6UTF2</accession>
<reference evidence="2 3" key="1">
    <citation type="journal article" date="2013" name="PLoS Genet.">
        <title>A gene transfer agent and a dynamic repertoire of secretion systems hold the keys to the explosive radiation of the emerging pathogen Bartonella.</title>
        <authorList>
            <person name="Guy L."/>
            <person name="Nystedt B."/>
            <person name="Toft C."/>
            <person name="Zaremba-Niedzwiedzka K."/>
            <person name="Berglund E.C."/>
            <person name="Granberg F."/>
            <person name="Naslund K."/>
            <person name="Eriksson A.S."/>
            <person name="Andersson S.G."/>
        </authorList>
    </citation>
    <scope>NUCLEOTIDE SEQUENCE [LARGE SCALE GENOMIC DNA]</scope>
    <source>
        <strain evidence="3">m02</strain>
    </source>
</reference>
<dbReference type="RefSeq" id="WP_010702255.1">
    <property type="nucleotide sequence ID" value="NZ_KB915625.1"/>
</dbReference>
<feature type="transmembrane region" description="Helical" evidence="1">
    <location>
        <begin position="77"/>
        <end position="98"/>
    </location>
</feature>
<gene>
    <name evidence="2" type="ORF">m02_04430</name>
</gene>
<evidence type="ECO:0008006" key="4">
    <source>
        <dbReference type="Google" id="ProtNLM"/>
    </source>
</evidence>
<sequence>MKHFYFYKIMTGILAGLFSAVIGMAIISVANIAPYFSLLLGCFISLPIFVVAFGFGTLPSFIALISVTFVLTIANNIYIGFGFMLLFFLPAVYTSWLFGLARPVQEENVLIWYPLPSVIFLLTNFVALTLTFVGIYVQMHPITPIAAQEVTANIVQVMRQSQSINEADILAFSELLTTHAATLTAIALTTYSLIFLIGNLYFSMTTAQYMKLLTRPRDDWKQTFRLPLSGLIIFIIACIVSMLELGPILNLGTRVFTTAYTVVISISGLAYLHHITKRISGRIIILSLVYIAALTVVFALPIAFMTMLMGIWATIQYNFQSYNKLH</sequence>
<feature type="transmembrane region" description="Helical" evidence="1">
    <location>
        <begin position="284"/>
        <end position="315"/>
    </location>
</feature>
<dbReference type="EMBL" id="AGWB01000003">
    <property type="protein sequence ID" value="ENN93433.1"/>
    <property type="molecule type" value="Genomic_DNA"/>
</dbReference>
<comment type="caution">
    <text evidence="2">The sequence shown here is derived from an EMBL/GenBank/DDBJ whole genome shotgun (WGS) entry which is preliminary data.</text>
</comment>
<feature type="transmembrane region" description="Helical" evidence="1">
    <location>
        <begin position="110"/>
        <end position="137"/>
    </location>
</feature>
<dbReference type="PATRIC" id="fig|1094492.3.peg.469"/>
<organism evidence="2 3">
    <name type="scientific">Bartonella bovis m02</name>
    <dbReference type="NCBI Taxonomy" id="1094492"/>
    <lineage>
        <taxon>Bacteria</taxon>
        <taxon>Pseudomonadati</taxon>
        <taxon>Pseudomonadota</taxon>
        <taxon>Alphaproteobacteria</taxon>
        <taxon>Hyphomicrobiales</taxon>
        <taxon>Bartonellaceae</taxon>
        <taxon>Bartonella</taxon>
    </lineage>
</organism>
<evidence type="ECO:0000313" key="3">
    <source>
        <dbReference type="Proteomes" id="UP000014026"/>
    </source>
</evidence>
<dbReference type="Proteomes" id="UP000014026">
    <property type="component" value="Unassembled WGS sequence"/>
</dbReference>
<feature type="transmembrane region" description="Helical" evidence="1">
    <location>
        <begin position="223"/>
        <end position="243"/>
    </location>
</feature>
<proteinExistence type="predicted"/>
<evidence type="ECO:0000256" key="1">
    <source>
        <dbReference type="SAM" id="Phobius"/>
    </source>
</evidence>
<dbReference type="AlphaFoldDB" id="N6UTF2"/>
<feature type="transmembrane region" description="Helical" evidence="1">
    <location>
        <begin position="6"/>
        <end position="26"/>
    </location>
</feature>